<name>A0A0G2YC65_9VIRU</name>
<dbReference type="GO" id="GO:0005524">
    <property type="term" value="F:ATP binding"/>
    <property type="evidence" value="ECO:0007669"/>
    <property type="project" value="InterPro"/>
</dbReference>
<evidence type="ECO:0000259" key="1">
    <source>
        <dbReference type="Pfam" id="PF02399"/>
    </source>
</evidence>
<dbReference type="Proteomes" id="UP000240461">
    <property type="component" value="Segment"/>
</dbReference>
<keyword evidence="3" id="KW-1185">Reference proteome</keyword>
<reference evidence="2 3" key="1">
    <citation type="submission" date="2014-10" db="EMBL/GenBank/DDBJ databases">
        <title>Pan-genome analysis of Brazilian lineage A amoebal mimiviruses.</title>
        <authorList>
            <person name="Assis F.L."/>
            <person name="Abrahao J.S."/>
            <person name="Kroon E.G."/>
            <person name="Dornas F.P."/>
            <person name="Andrade K.R."/>
            <person name="Borato P.V.M."/>
            <person name="Pilotto M.R."/>
            <person name="Benamar S."/>
            <person name="LaScola B."/>
            <person name="Colson P."/>
        </authorList>
    </citation>
    <scope>NUCLEOTIDE SEQUENCE [LARGE SCALE GENOMIC DNA]</scope>
    <source>
        <strain evidence="2 3">Kroon</strain>
    </source>
</reference>
<keyword evidence="2" id="KW-0067">ATP-binding</keyword>
<dbReference type="GO" id="GO:0004386">
    <property type="term" value="F:helicase activity"/>
    <property type="evidence" value="ECO:0007669"/>
    <property type="project" value="UniProtKB-KW"/>
</dbReference>
<proteinExistence type="predicted"/>
<evidence type="ECO:0000313" key="2">
    <source>
        <dbReference type="EMBL" id="AKI80651.1"/>
    </source>
</evidence>
<dbReference type="GO" id="GO:0006260">
    <property type="term" value="P:DNA replication"/>
    <property type="evidence" value="ECO:0007669"/>
    <property type="project" value="InterPro"/>
</dbReference>
<evidence type="ECO:0000313" key="3">
    <source>
        <dbReference type="Proteomes" id="UP000240461"/>
    </source>
</evidence>
<dbReference type="KEGG" id="vg:80514449"/>
<dbReference type="GO" id="GO:0003688">
    <property type="term" value="F:DNA replication origin binding"/>
    <property type="evidence" value="ECO:0007669"/>
    <property type="project" value="InterPro"/>
</dbReference>
<keyword evidence="2" id="KW-0547">Nucleotide-binding</keyword>
<accession>A0A0G2YC65</accession>
<protein>
    <submittedName>
        <fullName evidence="2">DEAD-like helicase</fullName>
    </submittedName>
</protein>
<keyword evidence="2" id="KW-0378">Hydrolase</keyword>
<dbReference type="Pfam" id="PF02399">
    <property type="entry name" value="Herpes_ori_bp"/>
    <property type="match status" value="2"/>
</dbReference>
<feature type="domain" description="Replication origin-binding protein" evidence="1">
    <location>
        <begin position="393"/>
        <end position="533"/>
    </location>
</feature>
<sequence length="1097" mass="129227">MKIFYNKNSLKNHLNGLETLPKTYLSIQNQRGTYNYSYLNEFKNFFKTIKEHDRDNKSYVHEMLMDGQKRKPYLDIEKVYPDEKIFKQNYKSIITKLQKDIIHVFKTEYNQKITIDDILILDSSGKVDGGYKMSYHIIIDPVDRTLYYSDSKCSESSAYHLLACLIDLDNTYEDEEYLDKQVYKSETTLRIIGSYKLNDNRYLKPIDNKTFQPIDISVGEKYRYLISYVTEPCFKLKTPIYEQTTIKTNKINTITINSPSKTCPNEQVKMFANKFHPTSEYKGLGSKYGQTYYNFNYTDRNEKCPVTGKLHTGNNGFYIFETDKGYFLKCFSTHCNDKKAKFIGSNEVVDDIVRNAQQIDQKYLIMEGGIGDKPEEPVKKEIINWLSNNNIKTLAIKSAMGTGKTTMIKRILEYDTSIKKILWITHRQTLSKQISGSFSKYGFVNYMDIEGNLFEHDRLILQIDSLMRIKKPDETCSINFKQYDMVIIDEIEGNMNHYTSPFLKRDPEYSVRDKFRFVTEIIDSAKKLIVLDADFGMRAKLFIDNFGRSIMINNKFKPMAKKFIVTNDLMSFDKKMFADFEKGAKICVISMSAKYLESIEPRLSKFKYVMHTSRTDDKLKNELENVNDFWKKFQICCFSPTIECGVDFNDKHFDKIYCILKNGSKTCSQRSFLQMVGRIRQINDPNIICYYKGPTSLDTPYYTYEDVIGYFKHYENINGRKILENVEYKKQVIDGEIKLKRVKATISLFDHIQIYNEVEQLNKNHNIFITVLNKLIQRGGHTLDFNIVNKPEPVVVGTKHERVLANIDETKFNISELKNKQSKNLLTNVEKLVLEKHFFMKKFGITDSTNKEEFMEFYKKYAGKEALMERFQRIFSYKKDTTNKIIKDHEIEVNFIEDLGELDYEINKEQNNMPYDCDSEEDFEIDIEDDIKIENINFIEDNEIDNIKEKLDNYVDAKEKARDKIIIDMLNIIIGKEKDNYECFNYILSEQEYKSAILNIAEKSIYFTDEQKNRILFGKTKGKLREINEFNVKNYMNTIQCTLKDYGIVFKRLPKRRQKGKFIHDYSLSVNEQIKDIVDFKYGLNDNVKEFPNLFHK</sequence>
<dbReference type="Gene3D" id="3.40.50.300">
    <property type="entry name" value="P-loop containing nucleotide triphosphate hydrolases"/>
    <property type="match status" value="1"/>
</dbReference>
<keyword evidence="2" id="KW-0347">Helicase</keyword>
<organism evidence="2 3">
    <name type="scientific">Acanthamoeba polyphaga mimivirus Kroon</name>
    <dbReference type="NCBI Taxonomy" id="3069720"/>
    <lineage>
        <taxon>Viruses</taxon>
        <taxon>Varidnaviria</taxon>
        <taxon>Bamfordvirae</taxon>
        <taxon>Nucleocytoviricota</taxon>
        <taxon>Megaviricetes</taxon>
        <taxon>Imitervirales</taxon>
        <taxon>Mimiviridae</taxon>
        <taxon>Megamimivirinae</taxon>
        <taxon>Mimivirus</taxon>
        <taxon>Mimivirus lagoaense</taxon>
    </lineage>
</organism>
<dbReference type="EMBL" id="KM982402">
    <property type="protein sequence ID" value="AKI80651.1"/>
    <property type="molecule type" value="Genomic_DNA"/>
</dbReference>
<dbReference type="InterPro" id="IPR027417">
    <property type="entry name" value="P-loop_NTPase"/>
</dbReference>
<dbReference type="InterPro" id="IPR003450">
    <property type="entry name" value="Replication_origin-bd"/>
</dbReference>
<feature type="domain" description="Replication origin-binding protein" evidence="1">
    <location>
        <begin position="535"/>
        <end position="697"/>
    </location>
</feature>
<dbReference type="SUPFAM" id="SSF52540">
    <property type="entry name" value="P-loop containing nucleoside triphosphate hydrolases"/>
    <property type="match status" value="1"/>
</dbReference>